<protein>
    <submittedName>
        <fullName evidence="2">Uncharacterized protein</fullName>
    </submittedName>
</protein>
<sequence>MSRRSATVLNERPIQKRDPIRRATTIMPDAISINDLKVEIFSLRLDNEKIDTSSEHQDSKVSILDEPVNLDLMENSCQQMIEESYSSNSSDTIENQTANINNCIVDTTEAYIQNSPEKENIHISKPQIYQSDSLPTKEETPLNIQLECDTTFICDSNYIDNHSCLSHDEETTQELTEQKTSEDKPDSHDLSINHHKLIHKPLKQLIYQTNRNLYNVDSSRVQHRAGLSKSMIGIPSLHPNRTR</sequence>
<accession>A0A8H2ZGB6</accession>
<evidence type="ECO:0000313" key="3">
    <source>
        <dbReference type="Proteomes" id="UP000644660"/>
    </source>
</evidence>
<reference evidence="2 3" key="1">
    <citation type="submission" date="2020-05" db="EMBL/GenBank/DDBJ databases">
        <authorList>
            <person name="Casaregola S."/>
            <person name="Devillers H."/>
            <person name="Grondin C."/>
        </authorList>
    </citation>
    <scope>NUCLEOTIDE SEQUENCE [LARGE SCALE GENOMIC DNA]</scope>
    <source>
        <strain evidence="2 3">CLIB 1767</strain>
    </source>
</reference>
<proteinExistence type="predicted"/>
<dbReference type="GeneID" id="64856299"/>
<name>A0A8H2ZGB6_9SACH</name>
<keyword evidence="3" id="KW-1185">Reference proteome</keyword>
<dbReference type="AlphaFoldDB" id="A0A8H2ZGB6"/>
<dbReference type="RefSeq" id="XP_041405182.1">
    <property type="nucleotide sequence ID" value="XM_041549248.1"/>
</dbReference>
<evidence type="ECO:0000256" key="1">
    <source>
        <dbReference type="SAM" id="MobiDB-lite"/>
    </source>
</evidence>
<dbReference type="EMBL" id="CAEFZW010000002">
    <property type="protein sequence ID" value="CAB4253144.1"/>
    <property type="molecule type" value="Genomic_DNA"/>
</dbReference>
<dbReference type="OrthoDB" id="4068553at2759"/>
<organism evidence="2 3">
    <name type="scientific">Maudiozyma barnettii</name>
    <dbReference type="NCBI Taxonomy" id="61262"/>
    <lineage>
        <taxon>Eukaryota</taxon>
        <taxon>Fungi</taxon>
        <taxon>Dikarya</taxon>
        <taxon>Ascomycota</taxon>
        <taxon>Saccharomycotina</taxon>
        <taxon>Saccharomycetes</taxon>
        <taxon>Saccharomycetales</taxon>
        <taxon>Saccharomycetaceae</taxon>
        <taxon>Maudiozyma</taxon>
    </lineage>
</organism>
<gene>
    <name evidence="2" type="ORF">KABA2_02S12760</name>
</gene>
<evidence type="ECO:0000313" key="2">
    <source>
        <dbReference type="EMBL" id="CAB4253144.1"/>
    </source>
</evidence>
<dbReference type="Proteomes" id="UP000644660">
    <property type="component" value="Unassembled WGS sequence"/>
</dbReference>
<comment type="caution">
    <text evidence="2">The sequence shown here is derived from an EMBL/GenBank/DDBJ whole genome shotgun (WGS) entry which is preliminary data.</text>
</comment>
<feature type="region of interest" description="Disordered" evidence="1">
    <location>
        <begin position="170"/>
        <end position="190"/>
    </location>
</feature>